<dbReference type="InterPro" id="IPR001310">
    <property type="entry name" value="Histidine_triad_HIT"/>
</dbReference>
<evidence type="ECO:0000313" key="6">
    <source>
        <dbReference type="Proteomes" id="UP000198553"/>
    </source>
</evidence>
<evidence type="ECO:0000259" key="4">
    <source>
        <dbReference type="PROSITE" id="PS51084"/>
    </source>
</evidence>
<reference evidence="6" key="1">
    <citation type="submission" date="2016-10" db="EMBL/GenBank/DDBJ databases">
        <authorList>
            <person name="Varghese N."/>
            <person name="Submissions S."/>
        </authorList>
    </citation>
    <scope>NUCLEOTIDE SEQUENCE [LARGE SCALE GENOMIC DNA]</scope>
    <source>
        <strain evidence="6">B48,IBRC-M 10115,DSM 25386,CECT 8001</strain>
    </source>
</reference>
<dbReference type="Pfam" id="PF01230">
    <property type="entry name" value="HIT"/>
    <property type="match status" value="1"/>
</dbReference>
<dbReference type="AlphaFoldDB" id="A0A1H8D111"/>
<accession>A0A1H8D111</accession>
<dbReference type="InterPro" id="IPR019808">
    <property type="entry name" value="Histidine_triad_CS"/>
</dbReference>
<protein>
    <submittedName>
        <fullName evidence="5">Diadenosine tetraphosphate (Ap4A) hydrolase</fullName>
    </submittedName>
</protein>
<feature type="active site" description="Tele-AMP-histidine intermediate" evidence="1">
    <location>
        <position position="96"/>
    </location>
</feature>
<evidence type="ECO:0000256" key="3">
    <source>
        <dbReference type="PROSITE-ProRule" id="PRU00464"/>
    </source>
</evidence>
<dbReference type="Gene3D" id="3.30.428.10">
    <property type="entry name" value="HIT-like"/>
    <property type="match status" value="1"/>
</dbReference>
<feature type="short sequence motif" description="Histidine triad motif" evidence="2 3">
    <location>
        <begin position="94"/>
        <end position="98"/>
    </location>
</feature>
<dbReference type="InterPro" id="IPR011146">
    <property type="entry name" value="HIT-like"/>
</dbReference>
<keyword evidence="5" id="KW-0378">Hydrolase</keyword>
<dbReference type="PROSITE" id="PS51084">
    <property type="entry name" value="HIT_2"/>
    <property type="match status" value="1"/>
</dbReference>
<evidence type="ECO:0000313" key="5">
    <source>
        <dbReference type="EMBL" id="SEN01141.1"/>
    </source>
</evidence>
<dbReference type="PRINTS" id="PR00332">
    <property type="entry name" value="HISTRIAD"/>
</dbReference>
<sequence length="124" mass="14220">MFNMSCPFCSNNLNILKENDLAYAIYDKYPVNKGHVLIIPKRHVSNYFQCRPEERAAMDCLLFECREMLQHSYSPEGFNVGINCGEAAGQTIFHVHVHLIPRFKGDMDDPRGGVRGVIPDKRVY</sequence>
<dbReference type="Proteomes" id="UP000198553">
    <property type="component" value="Unassembled WGS sequence"/>
</dbReference>
<gene>
    <name evidence="5" type="ORF">SAMN05192533_10839</name>
</gene>
<feature type="domain" description="HIT" evidence="4">
    <location>
        <begin position="1"/>
        <end position="109"/>
    </location>
</feature>
<dbReference type="EMBL" id="FOBW01000008">
    <property type="protein sequence ID" value="SEN01141.1"/>
    <property type="molecule type" value="Genomic_DNA"/>
</dbReference>
<keyword evidence="6" id="KW-1185">Reference proteome</keyword>
<dbReference type="PANTHER" id="PTHR42997">
    <property type="entry name" value="HIT FAMILY HYDROLASE"/>
    <property type="match status" value="1"/>
</dbReference>
<dbReference type="SUPFAM" id="SSF54197">
    <property type="entry name" value="HIT-like"/>
    <property type="match status" value="1"/>
</dbReference>
<dbReference type="GO" id="GO:0016787">
    <property type="term" value="F:hydrolase activity"/>
    <property type="evidence" value="ECO:0007669"/>
    <property type="project" value="UniProtKB-KW"/>
</dbReference>
<dbReference type="STRING" id="930146.SAMN05192533_10839"/>
<dbReference type="InterPro" id="IPR036265">
    <property type="entry name" value="HIT-like_sf"/>
</dbReference>
<dbReference type="PANTHER" id="PTHR42997:SF1">
    <property type="entry name" value="AP-4-A PHOSPHORYLASE"/>
    <property type="match status" value="1"/>
</dbReference>
<evidence type="ECO:0000256" key="1">
    <source>
        <dbReference type="PIRSR" id="PIRSR601310-1"/>
    </source>
</evidence>
<dbReference type="PROSITE" id="PS00892">
    <property type="entry name" value="HIT_1"/>
    <property type="match status" value="1"/>
</dbReference>
<name>A0A1H8D111_9BACI</name>
<evidence type="ECO:0000256" key="2">
    <source>
        <dbReference type="PIRSR" id="PIRSR601310-3"/>
    </source>
</evidence>
<organism evidence="5 6">
    <name type="scientific">Mesobacillus persicus</name>
    <dbReference type="NCBI Taxonomy" id="930146"/>
    <lineage>
        <taxon>Bacteria</taxon>
        <taxon>Bacillati</taxon>
        <taxon>Bacillota</taxon>
        <taxon>Bacilli</taxon>
        <taxon>Bacillales</taxon>
        <taxon>Bacillaceae</taxon>
        <taxon>Mesobacillus</taxon>
    </lineage>
</organism>
<proteinExistence type="predicted"/>
<dbReference type="InterPro" id="IPR052908">
    <property type="entry name" value="AP-4-A_phosphorylase"/>
</dbReference>